<keyword evidence="3" id="KW-1185">Reference proteome</keyword>
<proteinExistence type="predicted"/>
<keyword evidence="1" id="KW-0732">Signal</keyword>
<evidence type="ECO:0000313" key="3">
    <source>
        <dbReference type="Proteomes" id="UP000599383"/>
    </source>
</evidence>
<feature type="chain" id="PRO_5047308383" description="Invasion protein B, involved in pathogenesis" evidence="1">
    <location>
        <begin position="20"/>
        <end position="189"/>
    </location>
</feature>
<comment type="caution">
    <text evidence="2">The sequence shown here is derived from an EMBL/GenBank/DDBJ whole genome shotgun (WGS) entry which is preliminary data.</text>
</comment>
<dbReference type="EMBL" id="WVQY01000004">
    <property type="protein sequence ID" value="NOD31058.1"/>
    <property type="molecule type" value="Genomic_DNA"/>
</dbReference>
<evidence type="ECO:0000313" key="2">
    <source>
        <dbReference type="EMBL" id="NOD31058.1"/>
    </source>
</evidence>
<evidence type="ECO:0000256" key="1">
    <source>
        <dbReference type="SAM" id="SignalP"/>
    </source>
</evidence>
<accession>A0ABX1WCK0</accession>
<dbReference type="RefSeq" id="WP_171363711.1">
    <property type="nucleotide sequence ID" value="NZ_WVQY01000004.1"/>
</dbReference>
<reference evidence="2 3" key="1">
    <citation type="submission" date="2019-12" db="EMBL/GenBank/DDBJ databases">
        <title>Ruegeria JWLKs population differentiation of coral mucus and skeleton niches.</title>
        <authorList>
            <person name="Luo D."/>
        </authorList>
    </citation>
    <scope>NUCLEOTIDE SEQUENCE [LARGE SCALE GENOMIC DNA]</scope>
    <source>
        <strain evidence="2 3">HKCCD6238</strain>
    </source>
</reference>
<evidence type="ECO:0008006" key="4">
    <source>
        <dbReference type="Google" id="ProtNLM"/>
    </source>
</evidence>
<feature type="signal peptide" evidence="1">
    <location>
        <begin position="1"/>
        <end position="19"/>
    </location>
</feature>
<protein>
    <recommendedName>
        <fullName evidence="4">Invasion protein B, involved in pathogenesis</fullName>
    </recommendedName>
</protein>
<dbReference type="InterPro" id="IPR038696">
    <property type="entry name" value="IalB_sf"/>
</dbReference>
<dbReference type="Proteomes" id="UP000599383">
    <property type="component" value="Unassembled WGS sequence"/>
</dbReference>
<name>A0ABX1WCK0_9RHOB</name>
<gene>
    <name evidence="2" type="ORF">GS617_12300</name>
</gene>
<organism evidence="2 3">
    <name type="scientific">Ruegeria atlantica</name>
    <dbReference type="NCBI Taxonomy" id="81569"/>
    <lineage>
        <taxon>Bacteria</taxon>
        <taxon>Pseudomonadati</taxon>
        <taxon>Pseudomonadota</taxon>
        <taxon>Alphaproteobacteria</taxon>
        <taxon>Rhodobacterales</taxon>
        <taxon>Roseobacteraceae</taxon>
        <taxon>Ruegeria</taxon>
    </lineage>
</organism>
<sequence>MRWILFLLFLLFPALPVLAQDLDGNDTAGNWRVTHHEIFGIWNSICDEREESGALRQRCYIRRAEVFSLRPKFAAQFVFITPEPEGFKIEFGIEPGTFFTPSGFRIEKGEETTWRTRRPGCLTGLGCTFEGQRAKALLDAMLTGDAFRFVFRDRHGQSQDLTWSLGMFGAAWADFTGQSQQRNLLTMRE</sequence>
<dbReference type="Gene3D" id="2.60.40.1880">
    <property type="entry name" value="Invasion associated locus B (IalB) protein"/>
    <property type="match status" value="1"/>
</dbReference>